<keyword evidence="3" id="KW-1185">Reference proteome</keyword>
<dbReference type="RefSeq" id="XP_046077769.1">
    <property type="nucleotide sequence ID" value="XM_046221405.1"/>
</dbReference>
<feature type="region of interest" description="Disordered" evidence="1">
    <location>
        <begin position="123"/>
        <end position="169"/>
    </location>
</feature>
<name>A0AAD4Q609_9EURO</name>
<dbReference type="EMBL" id="JAJTJA010000001">
    <property type="protein sequence ID" value="KAH8705148.1"/>
    <property type="molecule type" value="Genomic_DNA"/>
</dbReference>
<proteinExistence type="predicted"/>
<feature type="compositionally biased region" description="Polar residues" evidence="1">
    <location>
        <begin position="145"/>
        <end position="169"/>
    </location>
</feature>
<comment type="caution">
    <text evidence="2">The sequence shown here is derived from an EMBL/GenBank/DDBJ whole genome shotgun (WGS) entry which is preliminary data.</text>
</comment>
<feature type="compositionally biased region" description="Polar residues" evidence="1">
    <location>
        <begin position="197"/>
        <end position="209"/>
    </location>
</feature>
<evidence type="ECO:0000256" key="1">
    <source>
        <dbReference type="SAM" id="MobiDB-lite"/>
    </source>
</evidence>
<reference evidence="2" key="1">
    <citation type="submission" date="2021-12" db="EMBL/GenBank/DDBJ databases">
        <title>Convergent genome expansion in fungi linked to evolution of root-endophyte symbiosis.</title>
        <authorList>
            <consortium name="DOE Joint Genome Institute"/>
            <person name="Ke Y.-H."/>
            <person name="Bonito G."/>
            <person name="Liao H.-L."/>
            <person name="Looney B."/>
            <person name="Rojas-Flechas A."/>
            <person name="Nash J."/>
            <person name="Hameed K."/>
            <person name="Schadt C."/>
            <person name="Martin F."/>
            <person name="Crous P.W."/>
            <person name="Miettinen O."/>
            <person name="Magnuson J.K."/>
            <person name="Labbe J."/>
            <person name="Jacobson D."/>
            <person name="Doktycz M.J."/>
            <person name="Veneault-Fourrey C."/>
            <person name="Kuo A."/>
            <person name="Mondo S."/>
            <person name="Calhoun S."/>
            <person name="Riley R."/>
            <person name="Ohm R."/>
            <person name="LaButti K."/>
            <person name="Andreopoulos B."/>
            <person name="Pangilinan J."/>
            <person name="Nolan M."/>
            <person name="Tritt A."/>
            <person name="Clum A."/>
            <person name="Lipzen A."/>
            <person name="Daum C."/>
            <person name="Barry K."/>
            <person name="Grigoriev I.V."/>
            <person name="Vilgalys R."/>
        </authorList>
    </citation>
    <scope>NUCLEOTIDE SEQUENCE</scope>
    <source>
        <strain evidence="2">PMI_201</strain>
    </source>
</reference>
<feature type="region of interest" description="Disordered" evidence="1">
    <location>
        <begin position="184"/>
        <end position="209"/>
    </location>
</feature>
<feature type="non-terminal residue" evidence="2">
    <location>
        <position position="1"/>
    </location>
</feature>
<feature type="compositionally biased region" description="Basic and acidic residues" evidence="1">
    <location>
        <begin position="46"/>
        <end position="56"/>
    </location>
</feature>
<protein>
    <submittedName>
        <fullName evidence="2">Uncharacterized protein</fullName>
    </submittedName>
</protein>
<gene>
    <name evidence="2" type="ORF">BGW36DRAFT_434935</name>
</gene>
<sequence>MFAIRIRYELADLLALRGSAAIDVGKFTIHALENNLLDRRKSVSNIERERPLDGPKHRQRSVSTSDESLQHPARQPHNAPPDNLVEADAGFAKFLKEHTSPKHQRVTAGGRVVLVDADKSIPELKPPLKKTREDNPKKSGGINPIVSSLSLRNGIGSENTGQSSRTSSNVNAVAGQVYPAMTQEKASAGDTGAYPENGQQEAPQGVTYPSLQPWQAPLLASTAHRQQPVPLASGSYPIFQLVQTGQETVAVPINSSLSSSFRPDTASWYPSSAASLMAQGHTSQSLPPQPTLFPTSTFQIAGKQGLLAPTITLSDLQLTPPTPYSVTGLGHLGPYSTVPAMSGPISSPVYIPDTSTQRSLQEVTKEYQNLSCQLASLDRYMAINTFEIDAETKNNLVEQRKGLVKDLDIARRYKEHLESSIK</sequence>
<evidence type="ECO:0000313" key="2">
    <source>
        <dbReference type="EMBL" id="KAH8705148.1"/>
    </source>
</evidence>
<dbReference type="GeneID" id="70251692"/>
<feature type="region of interest" description="Disordered" evidence="1">
    <location>
        <begin position="46"/>
        <end position="84"/>
    </location>
</feature>
<evidence type="ECO:0000313" key="3">
    <source>
        <dbReference type="Proteomes" id="UP001201262"/>
    </source>
</evidence>
<dbReference type="Proteomes" id="UP001201262">
    <property type="component" value="Unassembled WGS sequence"/>
</dbReference>
<accession>A0AAD4Q609</accession>
<organism evidence="2 3">
    <name type="scientific">Talaromyces proteolyticus</name>
    <dbReference type="NCBI Taxonomy" id="1131652"/>
    <lineage>
        <taxon>Eukaryota</taxon>
        <taxon>Fungi</taxon>
        <taxon>Dikarya</taxon>
        <taxon>Ascomycota</taxon>
        <taxon>Pezizomycotina</taxon>
        <taxon>Eurotiomycetes</taxon>
        <taxon>Eurotiomycetidae</taxon>
        <taxon>Eurotiales</taxon>
        <taxon>Trichocomaceae</taxon>
        <taxon>Talaromyces</taxon>
        <taxon>Talaromyces sect. Bacilispori</taxon>
    </lineage>
</organism>
<dbReference type="AlphaFoldDB" id="A0AAD4Q609"/>